<gene>
    <name evidence="1" type="ORF">BCF44_112349</name>
</gene>
<accession>A0A3E0HB48</accession>
<dbReference type="Gene3D" id="3.30.70.1230">
    <property type="entry name" value="Nucleotide cyclase"/>
    <property type="match status" value="1"/>
</dbReference>
<organism evidence="1 2">
    <name type="scientific">Kutzneria buriramensis</name>
    <dbReference type="NCBI Taxonomy" id="1045776"/>
    <lineage>
        <taxon>Bacteria</taxon>
        <taxon>Bacillati</taxon>
        <taxon>Actinomycetota</taxon>
        <taxon>Actinomycetes</taxon>
        <taxon>Pseudonocardiales</taxon>
        <taxon>Pseudonocardiaceae</taxon>
        <taxon>Kutzneria</taxon>
    </lineage>
</organism>
<protein>
    <recommendedName>
        <fullName evidence="3">Guanylate cyclase domain-containing protein</fullName>
    </recommendedName>
</protein>
<evidence type="ECO:0000313" key="2">
    <source>
        <dbReference type="Proteomes" id="UP000256269"/>
    </source>
</evidence>
<keyword evidence="2" id="KW-1185">Reference proteome</keyword>
<name>A0A3E0HB48_9PSEU</name>
<comment type="caution">
    <text evidence="1">The sequence shown here is derived from an EMBL/GenBank/DDBJ whole genome shotgun (WGS) entry which is preliminary data.</text>
</comment>
<dbReference type="EMBL" id="QUNO01000012">
    <property type="protein sequence ID" value="REH41265.1"/>
    <property type="molecule type" value="Genomic_DNA"/>
</dbReference>
<reference evidence="1 2" key="1">
    <citation type="submission" date="2018-08" db="EMBL/GenBank/DDBJ databases">
        <title>Genomic Encyclopedia of Archaeal and Bacterial Type Strains, Phase II (KMG-II): from individual species to whole genera.</title>
        <authorList>
            <person name="Goeker M."/>
        </authorList>
    </citation>
    <scope>NUCLEOTIDE SEQUENCE [LARGE SCALE GENOMIC DNA]</scope>
    <source>
        <strain evidence="1 2">DSM 45791</strain>
    </source>
</reference>
<proteinExistence type="predicted"/>
<evidence type="ECO:0008006" key="3">
    <source>
        <dbReference type="Google" id="ProtNLM"/>
    </source>
</evidence>
<dbReference type="Proteomes" id="UP000256269">
    <property type="component" value="Unassembled WGS sequence"/>
</dbReference>
<dbReference type="AlphaFoldDB" id="A0A3E0HB48"/>
<sequence length="240" mass="26139">MFTNPEYRPMFAVDVERSSGRGNVAMMRYQEALFAQLREAFATSRIDWDACHREDLGDGVLVIAPQGVAKSSLIHPLAADLAGRLRSYNRTAGDSTKIRIRMALHAGDVHVQDGRIVGRPLEVLARLLDAPPGREALRAAPESATVLLLVSQHVYEETVQHGYPGIDPETFTKVRYTVKETTGDAWLHLPGHHVVVPAGSSVADVLAGNPANVQHNTVTGSGVMFNNQSGSQHIYGRDAR</sequence>
<dbReference type="OrthoDB" id="3482507at2"/>
<evidence type="ECO:0000313" key="1">
    <source>
        <dbReference type="EMBL" id="REH41265.1"/>
    </source>
</evidence>
<dbReference type="InterPro" id="IPR029787">
    <property type="entry name" value="Nucleotide_cyclase"/>
</dbReference>